<name>A0A3M5WCT0_PSEAP</name>
<evidence type="ECO:0000313" key="1">
    <source>
        <dbReference type="EMBL" id="RMU68400.1"/>
    </source>
</evidence>
<dbReference type="EMBL" id="RBUF01000674">
    <property type="protein sequence ID" value="RMU68400.1"/>
    <property type="molecule type" value="Genomic_DNA"/>
</dbReference>
<dbReference type="NCBIfam" id="NF038336">
    <property type="entry name" value="YjiT_fam"/>
    <property type="match status" value="1"/>
</dbReference>
<reference evidence="1 2" key="1">
    <citation type="submission" date="2018-08" db="EMBL/GenBank/DDBJ databases">
        <title>Recombination of ecologically and evolutionarily significant loci maintains genetic cohesion in the Pseudomonas syringae species complex.</title>
        <authorList>
            <person name="Dillon M."/>
            <person name="Thakur S."/>
            <person name="Almeida R.N.D."/>
            <person name="Weir B.S."/>
            <person name="Guttman D.S."/>
        </authorList>
    </citation>
    <scope>NUCLEOTIDE SEQUENCE [LARGE SCALE GENOMIC DNA]</scope>
    <source>
        <strain evidence="1 2">ICMP 11935</strain>
    </source>
</reference>
<organism evidence="1 2">
    <name type="scientific">Pseudomonas syringae pv. aptata</name>
    <dbReference type="NCBI Taxonomy" id="83167"/>
    <lineage>
        <taxon>Bacteria</taxon>
        <taxon>Pseudomonadati</taxon>
        <taxon>Pseudomonadota</taxon>
        <taxon>Gammaproteobacteria</taxon>
        <taxon>Pseudomonadales</taxon>
        <taxon>Pseudomonadaceae</taxon>
        <taxon>Pseudomonas</taxon>
        <taxon>Pseudomonas syringae</taxon>
    </lineage>
</organism>
<evidence type="ECO:0000313" key="2">
    <source>
        <dbReference type="Proteomes" id="UP000274315"/>
    </source>
</evidence>
<protein>
    <submittedName>
        <fullName evidence="1">Uncharacterized protein</fullName>
    </submittedName>
</protein>
<gene>
    <name evidence="1" type="ORF">ALP24_04079</name>
</gene>
<dbReference type="InterPro" id="IPR047879">
    <property type="entry name" value="YjiT"/>
</dbReference>
<accession>A0A3M5WCT0</accession>
<dbReference type="Proteomes" id="UP000274315">
    <property type="component" value="Unassembled WGS sequence"/>
</dbReference>
<sequence length="1128" mass="125287">MESSVVTRAELRNWLGAFCSARGVEQPTGSSFYSLKVSDNEFASLGIELRHHAAELYHLSESAAYAACWLLYAAEWWKRCYGGGAWAWKPLFDSINMSVPSHQRIQQLVASGRKYWHLTSEMNAGKRYIGEVAIQGGLPLRLIETAQGNVSRLLHAVLRQTISFDLSSAAIRAEVQSLHPLLPRSYRQPAIYDLLGKVVEVVKDLRSRYALKDADDPIMSLQRAYPEWADEFPLRIDGEAASQLLRGLVREAGETERCDRRIPFWMRRQLRFDADGSCVLETKVEVLPTSTPALVAQLFGCAPEELPASFQISLILGGNRFALAECVVRSQGIRMAVQNVQLPDDCHMSFAQLQLSRYGETLHTAMLPGGERLEENAPWVFENAFPVARLLKVGSLRIGAPSALVCIPDAAFFFSEEGECESRLSPLAGRSLKLLTSGTSRMSYKGDVYRIHCGVQGNESELLQWRGRILDVHAEPAFVYAGMPTLHRVHKDGTSSRVTDGEIVWSTVAGEERVVSDARPALGMGTLSWKLDGETQIRQTAVCLPNNAVIESEAGSSASTGLIHLRGWPAQAVITAGNECHVDAVPDGMSWRVAVTAQPNQIPSHFSLQLAWAGGRTQKITLPFPGKGAVFLDSAGTRLAPDAELEVNNLMGSRLTLMPGRHGVAWKVCLSLKSKRGGQELATRVFSYGRSCEVRLFEFMRPIQQMLACTEDLDAYVQVEALEGGSLRAKLLVRRYATRLEVDRSSGSVHYPAHALAPDEDALKLLDVFALCITHPEQGPETLTRARSKEDSLERWWFNPQTKQEGAWLIYPDTQSRNAFRPLAWSTHDQPTGQPVIAHEGLRAALAIESSGARFAALTSAVDTMTSSPGHADWRLLEELLIHTSHLPLAGLDIWRVFARSPAAMITALLHLEGFAEHVAQRITEELPFEWVLASPQDWVSSVAILRRYYYQDDGDRGVRALKRSLEAIKQSMSMSQPGTVLGIDLACYEAMSLPTQETRLLLNHNAVLDDHLFRALVAIEHGPLQSLVRQSDRGDMWPNELHQDISKFIGSASGKSILSRFPPVLGDFKRLTIAFPMWVGYEVTRGAARDWLAQPDRLHALRTYQSFDPAWFDAAYHFSLVHFFKPA</sequence>
<proteinExistence type="predicted"/>
<comment type="caution">
    <text evidence="1">The sequence shown here is derived from an EMBL/GenBank/DDBJ whole genome shotgun (WGS) entry which is preliminary data.</text>
</comment>
<dbReference type="AlphaFoldDB" id="A0A3M5WCT0"/>